<dbReference type="Proteomes" id="UP001596203">
    <property type="component" value="Unassembled WGS sequence"/>
</dbReference>
<keyword evidence="1" id="KW-0175">Coiled coil</keyword>
<dbReference type="InterPro" id="IPR036689">
    <property type="entry name" value="ESAT-6-like_sf"/>
</dbReference>
<dbReference type="InterPro" id="IPR054246">
    <property type="entry name" value="DUF6973"/>
</dbReference>
<organism evidence="4 5">
    <name type="scientific">Plantactinospora solaniradicis</name>
    <dbReference type="NCBI Taxonomy" id="1723736"/>
    <lineage>
        <taxon>Bacteria</taxon>
        <taxon>Bacillati</taxon>
        <taxon>Actinomycetota</taxon>
        <taxon>Actinomycetes</taxon>
        <taxon>Micromonosporales</taxon>
        <taxon>Micromonosporaceae</taxon>
        <taxon>Plantactinospora</taxon>
    </lineage>
</organism>
<gene>
    <name evidence="4" type="ORF">ACFP2T_03145</name>
</gene>
<evidence type="ECO:0000256" key="2">
    <source>
        <dbReference type="SAM" id="MobiDB-lite"/>
    </source>
</evidence>
<proteinExistence type="predicted"/>
<dbReference type="RefSeq" id="WP_377416983.1">
    <property type="nucleotide sequence ID" value="NZ_JBHSPR010000001.1"/>
</dbReference>
<evidence type="ECO:0000313" key="5">
    <source>
        <dbReference type="Proteomes" id="UP001596203"/>
    </source>
</evidence>
<evidence type="ECO:0000259" key="3">
    <source>
        <dbReference type="Pfam" id="PF22322"/>
    </source>
</evidence>
<evidence type="ECO:0000313" key="4">
    <source>
        <dbReference type="EMBL" id="MFC6015189.1"/>
    </source>
</evidence>
<dbReference type="SUPFAM" id="SSF140453">
    <property type="entry name" value="EsxAB dimer-like"/>
    <property type="match status" value="1"/>
</dbReference>
<accession>A0ABW1K2J0</accession>
<reference evidence="5" key="1">
    <citation type="journal article" date="2019" name="Int. J. Syst. Evol. Microbiol.">
        <title>The Global Catalogue of Microorganisms (GCM) 10K type strain sequencing project: providing services to taxonomists for standard genome sequencing and annotation.</title>
        <authorList>
            <consortium name="The Broad Institute Genomics Platform"/>
            <consortium name="The Broad Institute Genome Sequencing Center for Infectious Disease"/>
            <person name="Wu L."/>
            <person name="Ma J."/>
        </authorList>
    </citation>
    <scope>NUCLEOTIDE SEQUENCE [LARGE SCALE GENOMIC DNA]</scope>
    <source>
        <strain evidence="5">ZS-35-S2</strain>
    </source>
</reference>
<protein>
    <submittedName>
        <fullName evidence="4">DUF6973 domain-containing protein</fullName>
    </submittedName>
</protein>
<dbReference type="EMBL" id="JBHSPR010000001">
    <property type="protein sequence ID" value="MFC6015189.1"/>
    <property type="molecule type" value="Genomic_DNA"/>
</dbReference>
<keyword evidence="5" id="KW-1185">Reference proteome</keyword>
<feature type="domain" description="DUF6973" evidence="3">
    <location>
        <begin position="232"/>
        <end position="335"/>
    </location>
</feature>
<feature type="coiled-coil region" evidence="1">
    <location>
        <begin position="49"/>
        <end position="90"/>
    </location>
</feature>
<dbReference type="Pfam" id="PF22322">
    <property type="entry name" value="DUF6973"/>
    <property type="match status" value="1"/>
</dbReference>
<name>A0ABW1K2J0_9ACTN</name>
<feature type="compositionally biased region" description="Gly residues" evidence="2">
    <location>
        <begin position="378"/>
        <end position="389"/>
    </location>
</feature>
<evidence type="ECO:0000256" key="1">
    <source>
        <dbReference type="SAM" id="Coils"/>
    </source>
</evidence>
<comment type="caution">
    <text evidence="4">The sequence shown here is derived from an EMBL/GenBank/DDBJ whole genome shotgun (WGS) entry which is preliminary data.</text>
</comment>
<sequence length="396" mass="42146">MTLADLRRWDAGVLEDVATQLKRCAEELIGTGDEVAASARPTGWIGGSATEAQNNLHRLADQLEQQVAAVSAVRRAVEEAADDVAQLRRLVADADGLAARYGLVIRDDGAVATTDGQPADDPGQRQTMENLHAQVSLVLRRADQVDAQLAGVLGRAQRGEIGDGGATSVAGAAQYGETQGSLHDQLLSRYQVSVDPDGMVKWPTGVLGWLRGQMDMTASEARLLDDLGLFGAKDAYDIYKKALNSGENVFGGQGLTDGHSDAFRHAYWNAMLGNRFGVEWTEQYTTSHERVSTNAASAEAMDLHNNEVGRRIAAANPDADPDELARLVEAAVHNGEMVVVGQDGQLVRSNEVEMGQTGRATDPPGKGGMDPETTDGHWSGGYNYGGDGESYGTVDN</sequence>
<feature type="region of interest" description="Disordered" evidence="2">
    <location>
        <begin position="352"/>
        <end position="396"/>
    </location>
</feature>